<dbReference type="InterPro" id="IPR029068">
    <property type="entry name" value="Glyas_Bleomycin-R_OHBP_Dase"/>
</dbReference>
<dbReference type="Proteomes" id="UP000657574">
    <property type="component" value="Unassembled WGS sequence"/>
</dbReference>
<dbReference type="InterPro" id="IPR037523">
    <property type="entry name" value="VOC_core"/>
</dbReference>
<dbReference type="RefSeq" id="WP_189317668.1">
    <property type="nucleotide sequence ID" value="NZ_BMQA01000127.1"/>
</dbReference>
<evidence type="ECO:0000259" key="2">
    <source>
        <dbReference type="PROSITE" id="PS51819"/>
    </source>
</evidence>
<organism evidence="3 4">
    <name type="scientific">Streptomyces brasiliensis</name>
    <dbReference type="NCBI Taxonomy" id="1954"/>
    <lineage>
        <taxon>Bacteria</taxon>
        <taxon>Bacillati</taxon>
        <taxon>Actinomycetota</taxon>
        <taxon>Actinomycetes</taxon>
        <taxon>Kitasatosporales</taxon>
        <taxon>Streptomycetaceae</taxon>
        <taxon>Streptomyces</taxon>
    </lineage>
</organism>
<proteinExistence type="predicted"/>
<gene>
    <name evidence="3" type="ORF">GCM10010121_097150</name>
</gene>
<keyword evidence="4" id="KW-1185">Reference proteome</keyword>
<dbReference type="AlphaFoldDB" id="A0A917UNU5"/>
<evidence type="ECO:0000313" key="3">
    <source>
        <dbReference type="EMBL" id="GGJ71141.1"/>
    </source>
</evidence>
<sequence length="163" mass="18273">MNHGIHHINIHTPNLNRLRQFYERAFGFELVFEHYLEDFPEFVSTLTGIDAPAAHVVTMRTKNCFIELFQWSSPEGKPLEPLRPYDFGYTHFAVAVDDIEATHARLVELGMEFVHAPLKVQVNGGEYGSAYGCDPDGNIIELTEIPNGDNMSLGVLGRTAPAE</sequence>
<dbReference type="GO" id="GO:0046872">
    <property type="term" value="F:metal ion binding"/>
    <property type="evidence" value="ECO:0007669"/>
    <property type="project" value="UniProtKB-KW"/>
</dbReference>
<dbReference type="InterPro" id="IPR051785">
    <property type="entry name" value="MMCE/EMCE_epimerase"/>
</dbReference>
<dbReference type="Gene3D" id="3.10.180.10">
    <property type="entry name" value="2,3-Dihydroxybiphenyl 1,2-Dioxygenase, domain 1"/>
    <property type="match status" value="1"/>
</dbReference>
<evidence type="ECO:0000256" key="1">
    <source>
        <dbReference type="ARBA" id="ARBA00022723"/>
    </source>
</evidence>
<protein>
    <recommendedName>
        <fullName evidence="2">VOC domain-containing protein</fullName>
    </recommendedName>
</protein>
<reference evidence="3" key="2">
    <citation type="submission" date="2020-09" db="EMBL/GenBank/DDBJ databases">
        <authorList>
            <person name="Sun Q."/>
            <person name="Ohkuma M."/>
        </authorList>
    </citation>
    <scope>NUCLEOTIDE SEQUENCE</scope>
    <source>
        <strain evidence="3">JCM 3086</strain>
    </source>
</reference>
<dbReference type="EMBL" id="BMQA01000127">
    <property type="protein sequence ID" value="GGJ71141.1"/>
    <property type="molecule type" value="Genomic_DNA"/>
</dbReference>
<comment type="caution">
    <text evidence="3">The sequence shown here is derived from an EMBL/GenBank/DDBJ whole genome shotgun (WGS) entry which is preliminary data.</text>
</comment>
<accession>A0A917UNU5</accession>
<name>A0A917UNU5_9ACTN</name>
<reference evidence="3" key="1">
    <citation type="journal article" date="2014" name="Int. J. Syst. Evol. Microbiol.">
        <title>Complete genome sequence of Corynebacterium casei LMG S-19264T (=DSM 44701T), isolated from a smear-ripened cheese.</title>
        <authorList>
            <consortium name="US DOE Joint Genome Institute (JGI-PGF)"/>
            <person name="Walter F."/>
            <person name="Albersmeier A."/>
            <person name="Kalinowski J."/>
            <person name="Ruckert C."/>
        </authorList>
    </citation>
    <scope>NUCLEOTIDE SEQUENCE</scope>
    <source>
        <strain evidence="3">JCM 3086</strain>
    </source>
</reference>
<dbReference type="InterPro" id="IPR004360">
    <property type="entry name" value="Glyas_Fos-R_dOase_dom"/>
</dbReference>
<dbReference type="SUPFAM" id="SSF54593">
    <property type="entry name" value="Glyoxalase/Bleomycin resistance protein/Dihydroxybiphenyl dioxygenase"/>
    <property type="match status" value="1"/>
</dbReference>
<dbReference type="PROSITE" id="PS51819">
    <property type="entry name" value="VOC"/>
    <property type="match status" value="1"/>
</dbReference>
<dbReference type="PANTHER" id="PTHR43048">
    <property type="entry name" value="METHYLMALONYL-COA EPIMERASE"/>
    <property type="match status" value="1"/>
</dbReference>
<keyword evidence="1" id="KW-0479">Metal-binding</keyword>
<evidence type="ECO:0000313" key="4">
    <source>
        <dbReference type="Proteomes" id="UP000657574"/>
    </source>
</evidence>
<dbReference type="GO" id="GO:0004493">
    <property type="term" value="F:methylmalonyl-CoA epimerase activity"/>
    <property type="evidence" value="ECO:0007669"/>
    <property type="project" value="TreeGrafter"/>
</dbReference>
<dbReference type="Pfam" id="PF00903">
    <property type="entry name" value="Glyoxalase"/>
    <property type="match status" value="1"/>
</dbReference>
<dbReference type="GO" id="GO:0046491">
    <property type="term" value="P:L-methylmalonyl-CoA metabolic process"/>
    <property type="evidence" value="ECO:0007669"/>
    <property type="project" value="TreeGrafter"/>
</dbReference>
<dbReference type="PANTHER" id="PTHR43048:SF6">
    <property type="entry name" value="BLR8189 PROTEIN"/>
    <property type="match status" value="1"/>
</dbReference>
<feature type="domain" description="VOC" evidence="2">
    <location>
        <begin position="4"/>
        <end position="145"/>
    </location>
</feature>